<keyword evidence="2" id="KW-1277">Toxin-antitoxin system</keyword>
<dbReference type="InterPro" id="IPR011067">
    <property type="entry name" value="Plasmid_toxin/cell-grow_inhib"/>
</dbReference>
<keyword evidence="4" id="KW-1185">Reference proteome</keyword>
<reference evidence="3 4" key="1">
    <citation type="journal article" date="2019" name="Int. J. Syst. Evol. Microbiol.">
        <title>The Global Catalogue of Microorganisms (GCM) 10K type strain sequencing project: providing services to taxonomists for standard genome sequencing and annotation.</title>
        <authorList>
            <consortium name="The Broad Institute Genomics Platform"/>
            <consortium name="The Broad Institute Genome Sequencing Center for Infectious Disease"/>
            <person name="Wu L."/>
            <person name="Ma J."/>
        </authorList>
    </citation>
    <scope>NUCLEOTIDE SEQUENCE [LARGE SCALE GENOMIC DNA]</scope>
    <source>
        <strain evidence="3 4">JCM 16114</strain>
    </source>
</reference>
<dbReference type="Pfam" id="PF02452">
    <property type="entry name" value="PemK_toxin"/>
    <property type="match status" value="1"/>
</dbReference>
<evidence type="ECO:0000256" key="1">
    <source>
        <dbReference type="ARBA" id="ARBA00007521"/>
    </source>
</evidence>
<comment type="caution">
    <text evidence="3">The sequence shown here is derived from an EMBL/GenBank/DDBJ whole genome shotgun (WGS) entry which is preliminary data.</text>
</comment>
<evidence type="ECO:0008006" key="5">
    <source>
        <dbReference type="Google" id="ProtNLM"/>
    </source>
</evidence>
<proteinExistence type="inferred from homology"/>
<evidence type="ECO:0000313" key="3">
    <source>
        <dbReference type="EMBL" id="GAA2215505.1"/>
    </source>
</evidence>
<dbReference type="SUPFAM" id="SSF50118">
    <property type="entry name" value="Cell growth inhibitor/plasmid maintenance toxic component"/>
    <property type="match status" value="1"/>
</dbReference>
<evidence type="ECO:0000256" key="2">
    <source>
        <dbReference type="ARBA" id="ARBA00022649"/>
    </source>
</evidence>
<evidence type="ECO:0000313" key="4">
    <source>
        <dbReference type="Proteomes" id="UP001499843"/>
    </source>
</evidence>
<dbReference type="Proteomes" id="UP001499843">
    <property type="component" value="Unassembled WGS sequence"/>
</dbReference>
<dbReference type="RefSeq" id="WP_344494292.1">
    <property type="nucleotide sequence ID" value="NZ_BAAAQX010000051.1"/>
</dbReference>
<dbReference type="Gene3D" id="2.30.30.110">
    <property type="match status" value="1"/>
</dbReference>
<organism evidence="3 4">
    <name type="scientific">Nonomuraea monospora</name>
    <dbReference type="NCBI Taxonomy" id="568818"/>
    <lineage>
        <taxon>Bacteria</taxon>
        <taxon>Bacillati</taxon>
        <taxon>Actinomycetota</taxon>
        <taxon>Actinomycetes</taxon>
        <taxon>Streptosporangiales</taxon>
        <taxon>Streptosporangiaceae</taxon>
        <taxon>Nonomuraea</taxon>
    </lineage>
</organism>
<comment type="similarity">
    <text evidence="1">Belongs to the PemK/MazF family.</text>
</comment>
<sequence>MIFRGAVYEIKALPGAREHEQQGRRCAVIVQSDRFSTSTVTVAMTSTSAGPAIYRPEIELDGTKSRVLTDQIYSVAPSRLGAFKGALEAHESAELDRALMLKLGLI</sequence>
<protein>
    <recommendedName>
        <fullName evidence="5">Type II toxin-antitoxin system PemK/MazF family toxin</fullName>
    </recommendedName>
</protein>
<dbReference type="EMBL" id="BAAAQX010000051">
    <property type="protein sequence ID" value="GAA2215505.1"/>
    <property type="molecule type" value="Genomic_DNA"/>
</dbReference>
<dbReference type="PANTHER" id="PTHR33988:SF2">
    <property type="entry name" value="ENDORIBONUCLEASE MAZF"/>
    <property type="match status" value="1"/>
</dbReference>
<name>A0ABN3D151_9ACTN</name>
<dbReference type="InterPro" id="IPR003477">
    <property type="entry name" value="PemK-like"/>
</dbReference>
<accession>A0ABN3D151</accession>
<gene>
    <name evidence="3" type="ORF">GCM10009850_109730</name>
</gene>
<dbReference type="PANTHER" id="PTHR33988">
    <property type="entry name" value="ENDORIBONUCLEASE MAZF-RELATED"/>
    <property type="match status" value="1"/>
</dbReference>